<protein>
    <submittedName>
        <fullName evidence="11">MMPL family transporter</fullName>
    </submittedName>
</protein>
<dbReference type="Proteomes" id="UP001596066">
    <property type="component" value="Unassembled WGS sequence"/>
</dbReference>
<evidence type="ECO:0000256" key="1">
    <source>
        <dbReference type="ARBA" id="ARBA00004651"/>
    </source>
</evidence>
<sequence>MTVLARWCFRHRLAVVGLWLALLAAIAAPTAMLETSYNDAFSLPGTDSAKAQTLLQSAAPRQAGDSDQIVVRVSRGSVRDPAVRQQVDAMLAKIATLPSVTSVAGMYGPDGAAQISKDGRTAYATVVFDAPADRIPAADVTRVIATAQTARTAGIQVELGGQAVADAGDSGTQSTELIALVAAGIVLLLAFGSLLGALVPLLVATAGLGAGVLSVGLLSHEVTLGSIAPTVTALLGLGVGIDYALFIVTRYRTNLRAGLPAELAAVRAMATSGRAVLFAGGTVVVALLGLLVLHIGPLTGMGISAAIGVMATLAAAMTLLPALLGLFGTRLLSKRQRRDLACGRPQAADRRGLWGRWADLIARRKTVLGLLAVVVIAVLSIPTLSLRLGTADASNDPKGTTTRTAYDLLAQGFGPGSNGPLVLVAQLGGPGDTPRLNDLVTTLGHTPGVAAAQAAPLTAGSELAVIQVTPDSAPQAKATTALISHLRSDVIPPAEHGTTMKVYIGGPTAAADDLAGVLAAKLPLFLAVIVALGCALLLLAFRSLLVPLTAAVMNLLASTASFGVVVAVFQWGWGSEQLGVGKAGPVEAILPLIMLAILFGLSMDYQVFLVSRMHEEWEHTRDNHRAVRTGLAETGRVITAAALIMICVFTAFVLGGQRVIGEFGVGLGTAVAIDALVLRTLLVPAVMHLLGRANWWLPAWLERTLPRLSVEGPALATDAPVASADTPRFSPAGARTTDGGPTAAAEPTHTRRSARRVTLPGPKSTSAAYLWWLFLGVFGAHWFYLGRTRRGVLYLCTAGLCGLGWLADLLTLPRQVHAANHPHTNARPRPLAPEHDTKAPAPASRSRV</sequence>
<keyword evidence="4 8" id="KW-0812">Transmembrane</keyword>
<feature type="region of interest" description="Disordered" evidence="7">
    <location>
        <begin position="820"/>
        <end position="848"/>
    </location>
</feature>
<dbReference type="PANTHER" id="PTHR33406">
    <property type="entry name" value="MEMBRANE PROTEIN MJ1562-RELATED"/>
    <property type="match status" value="1"/>
</dbReference>
<evidence type="ECO:0000256" key="9">
    <source>
        <dbReference type="SAM" id="SignalP"/>
    </source>
</evidence>
<dbReference type="Gene3D" id="1.20.1640.10">
    <property type="entry name" value="Multidrug efflux transporter AcrB transmembrane domain"/>
    <property type="match status" value="2"/>
</dbReference>
<feature type="region of interest" description="Disordered" evidence="7">
    <location>
        <begin position="720"/>
        <end position="761"/>
    </location>
</feature>
<comment type="subcellular location">
    <subcellularLocation>
        <location evidence="1">Cell membrane</location>
        <topology evidence="1">Multi-pass membrane protein</topology>
    </subcellularLocation>
</comment>
<feature type="transmembrane region" description="Helical" evidence="8">
    <location>
        <begin position="226"/>
        <end position="248"/>
    </location>
</feature>
<dbReference type="EMBL" id="JBHSOC010000029">
    <property type="protein sequence ID" value="MFC5643254.1"/>
    <property type="molecule type" value="Genomic_DNA"/>
</dbReference>
<evidence type="ECO:0000256" key="4">
    <source>
        <dbReference type="ARBA" id="ARBA00022692"/>
    </source>
</evidence>
<proteinExistence type="inferred from homology"/>
<feature type="transmembrane region" description="Helical" evidence="8">
    <location>
        <begin position="177"/>
        <end position="194"/>
    </location>
</feature>
<feature type="transmembrane region" description="Helical" evidence="8">
    <location>
        <begin position="766"/>
        <end position="785"/>
    </location>
</feature>
<feature type="transmembrane region" description="Helical" evidence="8">
    <location>
        <begin position="631"/>
        <end position="654"/>
    </location>
</feature>
<feature type="domain" description="SSD" evidence="10">
    <location>
        <begin position="197"/>
        <end position="326"/>
    </location>
</feature>
<evidence type="ECO:0000256" key="6">
    <source>
        <dbReference type="ARBA" id="ARBA00023136"/>
    </source>
</evidence>
<feature type="transmembrane region" description="Helical" evidence="8">
    <location>
        <begin position="301"/>
        <end position="328"/>
    </location>
</feature>
<comment type="caution">
    <text evidence="11">The sequence shown here is derived from an EMBL/GenBank/DDBJ whole genome shotgun (WGS) entry which is preliminary data.</text>
</comment>
<feature type="transmembrane region" description="Helical" evidence="8">
    <location>
        <begin position="548"/>
        <end position="569"/>
    </location>
</feature>
<reference evidence="12" key="1">
    <citation type="journal article" date="2019" name="Int. J. Syst. Evol. Microbiol.">
        <title>The Global Catalogue of Microorganisms (GCM) 10K type strain sequencing project: providing services to taxonomists for standard genome sequencing and annotation.</title>
        <authorList>
            <consortium name="The Broad Institute Genomics Platform"/>
            <consortium name="The Broad Institute Genome Sequencing Center for Infectious Disease"/>
            <person name="Wu L."/>
            <person name="Ma J."/>
        </authorList>
    </citation>
    <scope>NUCLEOTIDE SEQUENCE [LARGE SCALE GENOMIC DNA]</scope>
    <source>
        <strain evidence="12">CGMCC 4.1622</strain>
    </source>
</reference>
<dbReference type="PROSITE" id="PS50156">
    <property type="entry name" value="SSD"/>
    <property type="match status" value="1"/>
</dbReference>
<dbReference type="InterPro" id="IPR050545">
    <property type="entry name" value="Mycobact_MmpL"/>
</dbReference>
<keyword evidence="3" id="KW-1003">Cell membrane</keyword>
<comment type="similarity">
    <text evidence="2">Belongs to the resistance-nodulation-cell division (RND) (TC 2.A.6) family. MmpL subfamily.</text>
</comment>
<evidence type="ECO:0000256" key="3">
    <source>
        <dbReference type="ARBA" id="ARBA00022475"/>
    </source>
</evidence>
<evidence type="ECO:0000256" key="5">
    <source>
        <dbReference type="ARBA" id="ARBA00022989"/>
    </source>
</evidence>
<feature type="transmembrane region" description="Helical" evidence="8">
    <location>
        <begin position="201"/>
        <end position="220"/>
    </location>
</feature>
<evidence type="ECO:0000313" key="11">
    <source>
        <dbReference type="EMBL" id="MFC5643254.1"/>
    </source>
</evidence>
<feature type="transmembrane region" description="Helical" evidence="8">
    <location>
        <begin position="589"/>
        <end position="610"/>
    </location>
</feature>
<feature type="transmembrane region" description="Helical" evidence="8">
    <location>
        <begin position="366"/>
        <end position="386"/>
    </location>
</feature>
<name>A0ABW0VEU9_9ACTN</name>
<keyword evidence="12" id="KW-1185">Reference proteome</keyword>
<evidence type="ECO:0000256" key="7">
    <source>
        <dbReference type="SAM" id="MobiDB-lite"/>
    </source>
</evidence>
<organism evidence="11 12">
    <name type="scientific">Kitasatospora cinereorecta</name>
    <dbReference type="NCBI Taxonomy" id="285560"/>
    <lineage>
        <taxon>Bacteria</taxon>
        <taxon>Bacillati</taxon>
        <taxon>Actinomycetota</taxon>
        <taxon>Actinomycetes</taxon>
        <taxon>Kitasatosporales</taxon>
        <taxon>Streptomycetaceae</taxon>
        <taxon>Kitasatospora</taxon>
    </lineage>
</organism>
<dbReference type="RefSeq" id="WP_346143278.1">
    <property type="nucleotide sequence ID" value="NZ_BAAAUA010000012.1"/>
</dbReference>
<keyword evidence="6 8" id="KW-0472">Membrane</keyword>
<dbReference type="Pfam" id="PF05154">
    <property type="entry name" value="TM2"/>
    <property type="match status" value="1"/>
</dbReference>
<evidence type="ECO:0000313" key="12">
    <source>
        <dbReference type="Proteomes" id="UP001596066"/>
    </source>
</evidence>
<dbReference type="InterPro" id="IPR007829">
    <property type="entry name" value="TM2"/>
</dbReference>
<evidence type="ECO:0000256" key="2">
    <source>
        <dbReference type="ARBA" id="ARBA00010157"/>
    </source>
</evidence>
<dbReference type="SUPFAM" id="SSF82866">
    <property type="entry name" value="Multidrug efflux transporter AcrB transmembrane domain"/>
    <property type="match status" value="2"/>
</dbReference>
<feature type="signal peptide" evidence="9">
    <location>
        <begin position="1"/>
        <end position="27"/>
    </location>
</feature>
<dbReference type="Pfam" id="PF03176">
    <property type="entry name" value="MMPL"/>
    <property type="match status" value="2"/>
</dbReference>
<feature type="chain" id="PRO_5046046266" evidence="9">
    <location>
        <begin position="28"/>
        <end position="848"/>
    </location>
</feature>
<feature type="transmembrane region" description="Helical" evidence="8">
    <location>
        <begin position="791"/>
        <end position="812"/>
    </location>
</feature>
<dbReference type="InterPro" id="IPR000731">
    <property type="entry name" value="SSD"/>
</dbReference>
<dbReference type="InterPro" id="IPR004869">
    <property type="entry name" value="MMPL_dom"/>
</dbReference>
<feature type="transmembrane region" description="Helical" evidence="8">
    <location>
        <begin position="522"/>
        <end position="541"/>
    </location>
</feature>
<accession>A0ABW0VEU9</accession>
<keyword evidence="5 8" id="KW-1133">Transmembrane helix</keyword>
<keyword evidence="9" id="KW-0732">Signal</keyword>
<gene>
    <name evidence="11" type="ORF">ACFPZF_18040</name>
</gene>
<evidence type="ECO:0000256" key="8">
    <source>
        <dbReference type="SAM" id="Phobius"/>
    </source>
</evidence>
<dbReference type="PANTHER" id="PTHR33406:SF11">
    <property type="entry name" value="MEMBRANE PROTEIN SCO6666-RELATED"/>
    <property type="match status" value="1"/>
</dbReference>
<evidence type="ECO:0000259" key="10">
    <source>
        <dbReference type="PROSITE" id="PS50156"/>
    </source>
</evidence>
<feature type="transmembrane region" description="Helical" evidence="8">
    <location>
        <begin position="275"/>
        <end position="295"/>
    </location>
</feature>